<name>A0AAV5GHA7_9BASI</name>
<feature type="region of interest" description="Disordered" evidence="1">
    <location>
        <begin position="292"/>
        <end position="375"/>
    </location>
</feature>
<feature type="region of interest" description="Disordered" evidence="1">
    <location>
        <begin position="1"/>
        <end position="80"/>
    </location>
</feature>
<reference evidence="2 3" key="1">
    <citation type="submission" date="2021-12" db="EMBL/GenBank/DDBJ databases">
        <title>High titer production of polyol ester of fatty acids by Rhodotorula paludigena BS15 towards product separation-free biomass refinery.</title>
        <authorList>
            <person name="Mano J."/>
            <person name="Ono H."/>
            <person name="Tanaka T."/>
            <person name="Naito K."/>
            <person name="Sushida H."/>
            <person name="Ike M."/>
            <person name="Tokuyasu K."/>
            <person name="Kitaoka M."/>
        </authorList>
    </citation>
    <scope>NUCLEOTIDE SEQUENCE [LARGE SCALE GENOMIC DNA]</scope>
    <source>
        <strain evidence="2 3">BS15</strain>
    </source>
</reference>
<organism evidence="2 3">
    <name type="scientific">Rhodotorula paludigena</name>
    <dbReference type="NCBI Taxonomy" id="86838"/>
    <lineage>
        <taxon>Eukaryota</taxon>
        <taxon>Fungi</taxon>
        <taxon>Dikarya</taxon>
        <taxon>Basidiomycota</taxon>
        <taxon>Pucciniomycotina</taxon>
        <taxon>Microbotryomycetes</taxon>
        <taxon>Sporidiobolales</taxon>
        <taxon>Sporidiobolaceae</taxon>
        <taxon>Rhodotorula</taxon>
    </lineage>
</organism>
<dbReference type="Proteomes" id="UP001342314">
    <property type="component" value="Unassembled WGS sequence"/>
</dbReference>
<accession>A0AAV5GHA7</accession>
<evidence type="ECO:0000256" key="1">
    <source>
        <dbReference type="SAM" id="MobiDB-lite"/>
    </source>
</evidence>
<protein>
    <submittedName>
        <fullName evidence="2">Uncharacterized protein</fullName>
    </submittedName>
</protein>
<comment type="caution">
    <text evidence="2">The sequence shown here is derived from an EMBL/GenBank/DDBJ whole genome shotgun (WGS) entry which is preliminary data.</text>
</comment>
<gene>
    <name evidence="2" type="ORF">Rhopal_001413-T1</name>
</gene>
<feature type="compositionally biased region" description="Low complexity" evidence="1">
    <location>
        <begin position="22"/>
        <end position="41"/>
    </location>
</feature>
<evidence type="ECO:0000313" key="2">
    <source>
        <dbReference type="EMBL" id="GJN88447.1"/>
    </source>
</evidence>
<sequence>MAKSASAKGKQPQPARAPSPAPSASSSSASPSSASSSASDSSDSDSDRSSSASPAPELPKQPVRVVDPNLRKYHPPSGFTAHKASVAQGALDWDAVKDDADLELWAVRIPAGLKPKHLEGLELTLPPADLPTPSQPVGHFTIKKSEYDAHLSAGSAAGANKRRRDDGDAPATADGAGELQAAVPLLPRKSHGNKLFQAPRPFARTLTLSRALPASVLSTAHTSHLVPSTTTHSSLIASQPSPVPGAILSADELLDAREAARRKEAIRGKGARDQPHDLIRFRLGNLGGGSGVEGGKGRYHNPLPAVQVDLSEPVAAEEGAEDEDEDAKMAPPAAEQAVEQDEAQRKKEKKDKKEKRRKSEAGEGGPKKKKAKADE</sequence>
<dbReference type="AlphaFoldDB" id="A0AAV5GHA7"/>
<keyword evidence="3" id="KW-1185">Reference proteome</keyword>
<evidence type="ECO:0000313" key="3">
    <source>
        <dbReference type="Proteomes" id="UP001342314"/>
    </source>
</evidence>
<feature type="region of interest" description="Disordered" evidence="1">
    <location>
        <begin position="153"/>
        <end position="174"/>
    </location>
</feature>
<dbReference type="Gene3D" id="6.20.250.70">
    <property type="match status" value="1"/>
</dbReference>
<proteinExistence type="predicted"/>
<dbReference type="EMBL" id="BQKY01000003">
    <property type="protein sequence ID" value="GJN88447.1"/>
    <property type="molecule type" value="Genomic_DNA"/>
</dbReference>
<feature type="compositionally biased region" description="Basic residues" evidence="1">
    <location>
        <begin position="346"/>
        <end position="358"/>
    </location>
</feature>